<evidence type="ECO:0000313" key="1">
    <source>
        <dbReference type="EMBL" id="JAD58664.1"/>
    </source>
</evidence>
<reference evidence="1" key="2">
    <citation type="journal article" date="2015" name="Data Brief">
        <title>Shoot transcriptome of the giant reed, Arundo donax.</title>
        <authorList>
            <person name="Barrero R.A."/>
            <person name="Guerrero F.D."/>
            <person name="Moolhuijzen P."/>
            <person name="Goolsby J.A."/>
            <person name="Tidwell J."/>
            <person name="Bellgard S.E."/>
            <person name="Bellgard M.I."/>
        </authorList>
    </citation>
    <scope>NUCLEOTIDE SEQUENCE</scope>
    <source>
        <tissue evidence="1">Shoot tissue taken approximately 20 cm above the soil surface</tissue>
    </source>
</reference>
<dbReference type="EMBL" id="GBRH01239231">
    <property type="protein sequence ID" value="JAD58664.1"/>
    <property type="molecule type" value="Transcribed_RNA"/>
</dbReference>
<proteinExistence type="predicted"/>
<name>A0A0A9B3W9_ARUDO</name>
<sequence>MIKLLFCPEYRFVNNLIYFHYLLNIANANI</sequence>
<accession>A0A0A9B3W9</accession>
<organism evidence="1">
    <name type="scientific">Arundo donax</name>
    <name type="common">Giant reed</name>
    <name type="synonym">Donax arundinaceus</name>
    <dbReference type="NCBI Taxonomy" id="35708"/>
    <lineage>
        <taxon>Eukaryota</taxon>
        <taxon>Viridiplantae</taxon>
        <taxon>Streptophyta</taxon>
        <taxon>Embryophyta</taxon>
        <taxon>Tracheophyta</taxon>
        <taxon>Spermatophyta</taxon>
        <taxon>Magnoliopsida</taxon>
        <taxon>Liliopsida</taxon>
        <taxon>Poales</taxon>
        <taxon>Poaceae</taxon>
        <taxon>PACMAD clade</taxon>
        <taxon>Arundinoideae</taxon>
        <taxon>Arundineae</taxon>
        <taxon>Arundo</taxon>
    </lineage>
</organism>
<protein>
    <submittedName>
        <fullName evidence="1">Uncharacterized protein</fullName>
    </submittedName>
</protein>
<dbReference type="AlphaFoldDB" id="A0A0A9B3W9"/>
<reference evidence="1" key="1">
    <citation type="submission" date="2014-09" db="EMBL/GenBank/DDBJ databases">
        <authorList>
            <person name="Magalhaes I.L.F."/>
            <person name="Oliveira U."/>
            <person name="Santos F.R."/>
            <person name="Vidigal T.H.D.A."/>
            <person name="Brescovit A.D."/>
            <person name="Santos A.J."/>
        </authorList>
    </citation>
    <scope>NUCLEOTIDE SEQUENCE</scope>
    <source>
        <tissue evidence="1">Shoot tissue taken approximately 20 cm above the soil surface</tissue>
    </source>
</reference>